<sequence>LWRRGLNDELNCDACGLYCKLHKRPRPKTVRNQHGEGRSANNAPRSETVEVMGWTYITSGFSAQCYNCHTTAMPLWRKDDEGKTVCNACGLHYKLHGFACPISMKSDVIRKRSRHDVQVCANSTSRRGFTTSETLSASSGVSRRVEEEGEGKSPPPPSSSSSS</sequence>
<dbReference type="InterPro" id="IPR000679">
    <property type="entry name" value="Znf_GATA"/>
</dbReference>
<dbReference type="PANTHER" id="PTHR10071">
    <property type="entry name" value="TRANSCRIPTION FACTOR GATA FAMILY MEMBER"/>
    <property type="match status" value="1"/>
</dbReference>
<name>A0A0D0AVK8_9AGAR</name>
<gene>
    <name evidence="9" type="ORF">GYMLUDRAFT_145769</name>
</gene>
<keyword evidence="3 6" id="KW-0863">Zinc-finger</keyword>
<feature type="non-terminal residue" evidence="9">
    <location>
        <position position="163"/>
    </location>
</feature>
<evidence type="ECO:0000256" key="5">
    <source>
        <dbReference type="ARBA" id="ARBA00023242"/>
    </source>
</evidence>
<feature type="region of interest" description="Disordered" evidence="7">
    <location>
        <begin position="123"/>
        <end position="163"/>
    </location>
</feature>
<dbReference type="HOGENOM" id="CLU_1378451_0_0_1"/>
<dbReference type="AlphaFoldDB" id="A0A0D0AVK8"/>
<proteinExistence type="predicted"/>
<evidence type="ECO:0000313" key="9">
    <source>
        <dbReference type="EMBL" id="KIK54520.1"/>
    </source>
</evidence>
<feature type="domain" description="GATA-type" evidence="8">
    <location>
        <begin position="1"/>
        <end position="38"/>
    </location>
</feature>
<dbReference type="SUPFAM" id="SSF57716">
    <property type="entry name" value="Glucocorticoid receptor-like (DNA-binding domain)"/>
    <property type="match status" value="2"/>
</dbReference>
<dbReference type="OrthoDB" id="515401at2759"/>
<dbReference type="CDD" id="cd00202">
    <property type="entry name" value="ZnF_GATA"/>
    <property type="match status" value="1"/>
</dbReference>
<keyword evidence="10" id="KW-1185">Reference proteome</keyword>
<feature type="non-terminal residue" evidence="9">
    <location>
        <position position="1"/>
    </location>
</feature>
<organism evidence="9 10">
    <name type="scientific">Collybiopsis luxurians FD-317 M1</name>
    <dbReference type="NCBI Taxonomy" id="944289"/>
    <lineage>
        <taxon>Eukaryota</taxon>
        <taxon>Fungi</taxon>
        <taxon>Dikarya</taxon>
        <taxon>Basidiomycota</taxon>
        <taxon>Agaricomycotina</taxon>
        <taxon>Agaricomycetes</taxon>
        <taxon>Agaricomycetidae</taxon>
        <taxon>Agaricales</taxon>
        <taxon>Marasmiineae</taxon>
        <taxon>Omphalotaceae</taxon>
        <taxon>Collybiopsis</taxon>
        <taxon>Collybiopsis luxurians</taxon>
    </lineage>
</organism>
<keyword evidence="4" id="KW-0862">Zinc</keyword>
<evidence type="ECO:0000256" key="3">
    <source>
        <dbReference type="ARBA" id="ARBA00022771"/>
    </source>
</evidence>
<keyword evidence="2" id="KW-0479">Metal-binding</keyword>
<comment type="subcellular location">
    <subcellularLocation>
        <location evidence="1">Nucleus</location>
    </subcellularLocation>
</comment>
<dbReference type="Gene3D" id="3.30.50.10">
    <property type="entry name" value="Erythroid Transcription Factor GATA-1, subunit A"/>
    <property type="match status" value="2"/>
</dbReference>
<feature type="domain" description="GATA-type" evidence="8">
    <location>
        <begin position="64"/>
        <end position="112"/>
    </location>
</feature>
<dbReference type="Pfam" id="PF00320">
    <property type="entry name" value="GATA"/>
    <property type="match status" value="1"/>
</dbReference>
<dbReference type="PRINTS" id="PR00619">
    <property type="entry name" value="GATAZNFINGER"/>
</dbReference>
<evidence type="ECO:0000256" key="7">
    <source>
        <dbReference type="SAM" id="MobiDB-lite"/>
    </source>
</evidence>
<evidence type="ECO:0000256" key="4">
    <source>
        <dbReference type="ARBA" id="ARBA00022833"/>
    </source>
</evidence>
<dbReference type="Proteomes" id="UP000053593">
    <property type="component" value="Unassembled WGS sequence"/>
</dbReference>
<feature type="compositionally biased region" description="Polar residues" evidence="7">
    <location>
        <begin position="123"/>
        <end position="137"/>
    </location>
</feature>
<dbReference type="EMBL" id="KN834815">
    <property type="protein sequence ID" value="KIK54520.1"/>
    <property type="molecule type" value="Genomic_DNA"/>
</dbReference>
<dbReference type="PROSITE" id="PS50114">
    <property type="entry name" value="GATA_ZN_FINGER_2"/>
    <property type="match status" value="2"/>
</dbReference>
<dbReference type="GO" id="GO:0000981">
    <property type="term" value="F:DNA-binding transcription factor activity, RNA polymerase II-specific"/>
    <property type="evidence" value="ECO:0007669"/>
    <property type="project" value="TreeGrafter"/>
</dbReference>
<dbReference type="GO" id="GO:0008270">
    <property type="term" value="F:zinc ion binding"/>
    <property type="evidence" value="ECO:0007669"/>
    <property type="project" value="UniProtKB-KW"/>
</dbReference>
<dbReference type="GO" id="GO:0000122">
    <property type="term" value="P:negative regulation of transcription by RNA polymerase II"/>
    <property type="evidence" value="ECO:0007669"/>
    <property type="project" value="TreeGrafter"/>
</dbReference>
<evidence type="ECO:0000256" key="2">
    <source>
        <dbReference type="ARBA" id="ARBA00022723"/>
    </source>
</evidence>
<dbReference type="PANTHER" id="PTHR10071:SF281">
    <property type="entry name" value="BOX A-BINDING FACTOR-RELATED"/>
    <property type="match status" value="1"/>
</dbReference>
<protein>
    <recommendedName>
        <fullName evidence="8">GATA-type domain-containing protein</fullName>
    </recommendedName>
</protein>
<dbReference type="InterPro" id="IPR013088">
    <property type="entry name" value="Znf_NHR/GATA"/>
</dbReference>
<dbReference type="GO" id="GO:0000978">
    <property type="term" value="F:RNA polymerase II cis-regulatory region sequence-specific DNA binding"/>
    <property type="evidence" value="ECO:0007669"/>
    <property type="project" value="TreeGrafter"/>
</dbReference>
<dbReference type="InterPro" id="IPR039355">
    <property type="entry name" value="Transcription_factor_GATA"/>
</dbReference>
<dbReference type="GO" id="GO:0045944">
    <property type="term" value="P:positive regulation of transcription by RNA polymerase II"/>
    <property type="evidence" value="ECO:0007669"/>
    <property type="project" value="TreeGrafter"/>
</dbReference>
<evidence type="ECO:0000259" key="8">
    <source>
        <dbReference type="PROSITE" id="PS50114"/>
    </source>
</evidence>
<feature type="compositionally biased region" description="Pro residues" evidence="7">
    <location>
        <begin position="153"/>
        <end position="163"/>
    </location>
</feature>
<keyword evidence="5" id="KW-0539">Nucleus</keyword>
<evidence type="ECO:0000313" key="10">
    <source>
        <dbReference type="Proteomes" id="UP000053593"/>
    </source>
</evidence>
<evidence type="ECO:0000256" key="6">
    <source>
        <dbReference type="PROSITE-ProRule" id="PRU00094"/>
    </source>
</evidence>
<dbReference type="GO" id="GO:0005634">
    <property type="term" value="C:nucleus"/>
    <property type="evidence" value="ECO:0007669"/>
    <property type="project" value="UniProtKB-SubCell"/>
</dbReference>
<dbReference type="SMART" id="SM00401">
    <property type="entry name" value="ZnF_GATA"/>
    <property type="match status" value="1"/>
</dbReference>
<reference evidence="9 10" key="1">
    <citation type="submission" date="2014-04" db="EMBL/GenBank/DDBJ databases">
        <title>Evolutionary Origins and Diversification of the Mycorrhizal Mutualists.</title>
        <authorList>
            <consortium name="DOE Joint Genome Institute"/>
            <consortium name="Mycorrhizal Genomics Consortium"/>
            <person name="Kohler A."/>
            <person name="Kuo A."/>
            <person name="Nagy L.G."/>
            <person name="Floudas D."/>
            <person name="Copeland A."/>
            <person name="Barry K.W."/>
            <person name="Cichocki N."/>
            <person name="Veneault-Fourrey C."/>
            <person name="LaButti K."/>
            <person name="Lindquist E.A."/>
            <person name="Lipzen A."/>
            <person name="Lundell T."/>
            <person name="Morin E."/>
            <person name="Murat C."/>
            <person name="Riley R."/>
            <person name="Ohm R."/>
            <person name="Sun H."/>
            <person name="Tunlid A."/>
            <person name="Henrissat B."/>
            <person name="Grigoriev I.V."/>
            <person name="Hibbett D.S."/>
            <person name="Martin F."/>
        </authorList>
    </citation>
    <scope>NUCLEOTIDE SEQUENCE [LARGE SCALE GENOMIC DNA]</scope>
    <source>
        <strain evidence="9 10">FD-317 M1</strain>
    </source>
</reference>
<accession>A0A0D0AVK8</accession>
<evidence type="ECO:0000256" key="1">
    <source>
        <dbReference type="ARBA" id="ARBA00004123"/>
    </source>
</evidence>